<reference evidence="2" key="1">
    <citation type="submission" date="2016-12" db="EMBL/GenBank/DDBJ databases">
        <authorList>
            <person name="Brunel B."/>
        </authorList>
    </citation>
    <scope>NUCLEOTIDE SEQUENCE [LARGE SCALE GENOMIC DNA]</scope>
</reference>
<dbReference type="Proteomes" id="UP000245698">
    <property type="component" value="Unassembled WGS sequence"/>
</dbReference>
<dbReference type="AlphaFoldDB" id="A0A2P9AME8"/>
<name>A0A2P9AME8_9HYPH</name>
<evidence type="ECO:0000313" key="1">
    <source>
        <dbReference type="EMBL" id="SJM32319.1"/>
    </source>
</evidence>
<keyword evidence="2" id="KW-1185">Reference proteome</keyword>
<organism evidence="1 2">
    <name type="scientific">Mesorhizobium delmotii</name>
    <dbReference type="NCBI Taxonomy" id="1631247"/>
    <lineage>
        <taxon>Bacteria</taxon>
        <taxon>Pseudomonadati</taxon>
        <taxon>Pseudomonadota</taxon>
        <taxon>Alphaproteobacteria</taxon>
        <taxon>Hyphomicrobiales</taxon>
        <taxon>Phyllobacteriaceae</taxon>
        <taxon>Mesorhizobium</taxon>
    </lineage>
</organism>
<dbReference type="EMBL" id="FUIG01000035">
    <property type="protein sequence ID" value="SJM32319.1"/>
    <property type="molecule type" value="Genomic_DNA"/>
</dbReference>
<sequence>MARLIAKILLAIGLDKAQSSHNLEFRILFDFAIKP</sequence>
<evidence type="ECO:0000313" key="2">
    <source>
        <dbReference type="Proteomes" id="UP000245698"/>
    </source>
</evidence>
<proteinExistence type="predicted"/>
<gene>
    <name evidence="1" type="ORF">BQ8482_280045</name>
</gene>
<accession>A0A2P9AME8</accession>
<protein>
    <submittedName>
        <fullName evidence="1">Uncharacterized protein</fullName>
    </submittedName>
</protein>